<comment type="caution">
    <text evidence="1">The sequence shown here is derived from an EMBL/GenBank/DDBJ whole genome shotgun (WGS) entry which is preliminary data.</text>
</comment>
<evidence type="ECO:0000313" key="2">
    <source>
        <dbReference type="Proteomes" id="UP000077628"/>
    </source>
</evidence>
<keyword evidence="2" id="KW-1185">Reference proteome</keyword>
<dbReference type="Proteomes" id="UP000077628">
    <property type="component" value="Unassembled WGS sequence"/>
</dbReference>
<sequence length="65" mass="7125">MEPKYRATFRTGESVRRNPRAAIANDGRERGLAGSADAEIGPNLIASSYIRWPVGAELRQLVSPQ</sequence>
<proteinExistence type="predicted"/>
<protein>
    <submittedName>
        <fullName evidence="1">Uncharacterized protein</fullName>
    </submittedName>
</protein>
<accession>A0A177NI01</accession>
<gene>
    <name evidence="1" type="ORF">A1355_09190</name>
</gene>
<reference evidence="2" key="1">
    <citation type="submission" date="2016-03" db="EMBL/GenBank/DDBJ databases">
        <authorList>
            <person name="Heylen K."/>
            <person name="De Vos P."/>
            <person name="Vekeman B."/>
        </authorList>
    </citation>
    <scope>NUCLEOTIDE SEQUENCE [LARGE SCALE GENOMIC DNA]</scope>
    <source>
        <strain evidence="2">R-45383</strain>
    </source>
</reference>
<evidence type="ECO:0000313" key="1">
    <source>
        <dbReference type="EMBL" id="OAI16680.1"/>
    </source>
</evidence>
<name>A0A177NI01_9GAMM</name>
<dbReference type="AlphaFoldDB" id="A0A177NI01"/>
<dbReference type="EMBL" id="LUUK01000183">
    <property type="protein sequence ID" value="OAI16680.1"/>
    <property type="molecule type" value="Genomic_DNA"/>
</dbReference>
<organism evidence="1 2">
    <name type="scientific">Methylomonas koyamae</name>
    <dbReference type="NCBI Taxonomy" id="702114"/>
    <lineage>
        <taxon>Bacteria</taxon>
        <taxon>Pseudomonadati</taxon>
        <taxon>Pseudomonadota</taxon>
        <taxon>Gammaproteobacteria</taxon>
        <taxon>Methylococcales</taxon>
        <taxon>Methylococcaceae</taxon>
        <taxon>Methylomonas</taxon>
    </lineage>
</organism>